<dbReference type="EMBL" id="JAACXV010006552">
    <property type="protein sequence ID" value="KAF7276475.1"/>
    <property type="molecule type" value="Genomic_DNA"/>
</dbReference>
<keyword evidence="2" id="KW-1185">Reference proteome</keyword>
<feature type="non-terminal residue" evidence="1">
    <location>
        <position position="1"/>
    </location>
</feature>
<accession>A0A834IEA8</accession>
<evidence type="ECO:0000313" key="1">
    <source>
        <dbReference type="EMBL" id="KAF7276475.1"/>
    </source>
</evidence>
<protein>
    <submittedName>
        <fullName evidence="1">Uncharacterized protein</fullName>
    </submittedName>
</protein>
<comment type="caution">
    <text evidence="1">The sequence shown here is derived from an EMBL/GenBank/DDBJ whole genome shotgun (WGS) entry which is preliminary data.</text>
</comment>
<name>A0A834IEA8_RHYFE</name>
<proteinExistence type="predicted"/>
<organism evidence="1 2">
    <name type="scientific">Rhynchophorus ferrugineus</name>
    <name type="common">Red palm weevil</name>
    <name type="synonym">Curculio ferrugineus</name>
    <dbReference type="NCBI Taxonomy" id="354439"/>
    <lineage>
        <taxon>Eukaryota</taxon>
        <taxon>Metazoa</taxon>
        <taxon>Ecdysozoa</taxon>
        <taxon>Arthropoda</taxon>
        <taxon>Hexapoda</taxon>
        <taxon>Insecta</taxon>
        <taxon>Pterygota</taxon>
        <taxon>Neoptera</taxon>
        <taxon>Endopterygota</taxon>
        <taxon>Coleoptera</taxon>
        <taxon>Polyphaga</taxon>
        <taxon>Cucujiformia</taxon>
        <taxon>Curculionidae</taxon>
        <taxon>Dryophthorinae</taxon>
        <taxon>Rhynchophorus</taxon>
    </lineage>
</organism>
<gene>
    <name evidence="1" type="ORF">GWI33_010264</name>
</gene>
<sequence>YKCLLGKYLVISVPLAPLKTVEQVFKKAKMAPICFNNMCVEYKSASVNNNVKILSEAPSQFKDGYQRIIPTENQKSRILKCSENQIIPQRECEYHKNYRNTTASLPLRLIRNLKETLISTPETELELSDIA</sequence>
<dbReference type="AlphaFoldDB" id="A0A834IEA8"/>
<evidence type="ECO:0000313" key="2">
    <source>
        <dbReference type="Proteomes" id="UP000625711"/>
    </source>
</evidence>
<reference evidence="1" key="1">
    <citation type="submission" date="2020-08" db="EMBL/GenBank/DDBJ databases">
        <title>Genome sequencing and assembly of the red palm weevil Rhynchophorus ferrugineus.</title>
        <authorList>
            <person name="Dias G.B."/>
            <person name="Bergman C.M."/>
            <person name="Manee M."/>
        </authorList>
    </citation>
    <scope>NUCLEOTIDE SEQUENCE</scope>
    <source>
        <strain evidence="1">AA-2017</strain>
        <tissue evidence="1">Whole larva</tissue>
    </source>
</reference>
<dbReference type="Proteomes" id="UP000625711">
    <property type="component" value="Unassembled WGS sequence"/>
</dbReference>